<geneLocation type="plasmid" evidence="3">
    <name>pnp7-1</name>
</geneLocation>
<dbReference type="SUPFAM" id="SSF88723">
    <property type="entry name" value="PIN domain-like"/>
    <property type="match status" value="1"/>
</dbReference>
<accession>A0A2D2LXG2</accession>
<dbReference type="Pfam" id="PF01850">
    <property type="entry name" value="PIN"/>
    <property type="match status" value="1"/>
</dbReference>
<evidence type="ECO:0000313" key="2">
    <source>
        <dbReference type="EMBL" id="ATR79660.1"/>
    </source>
</evidence>
<dbReference type="PANTHER" id="PTHR39664:SF2">
    <property type="entry name" value="NUCLEIC ACID-BINDING PROTEIN, CONTAINING PIN DOMAIN-RELATED"/>
    <property type="match status" value="1"/>
</dbReference>
<dbReference type="Proteomes" id="UP000229340">
    <property type="component" value="Plasmid pNP7-1"/>
</dbReference>
<dbReference type="InterPro" id="IPR002716">
    <property type="entry name" value="PIN_dom"/>
</dbReference>
<dbReference type="AlphaFoldDB" id="A0A2D2LXG2"/>
<dbReference type="Gene3D" id="3.40.50.1010">
    <property type="entry name" value="5'-nuclease"/>
    <property type="match status" value="1"/>
</dbReference>
<evidence type="ECO:0000313" key="3">
    <source>
        <dbReference type="Proteomes" id="UP000229340"/>
    </source>
</evidence>
<keyword evidence="2" id="KW-0614">Plasmid</keyword>
<feature type="domain" description="PIN" evidence="1">
    <location>
        <begin position="19"/>
        <end position="136"/>
    </location>
</feature>
<organism evidence="2 3">
    <name type="scientific">Faucicola osloensis</name>
    <name type="common">Moraxella osloensis</name>
    <dbReference type="NCBI Taxonomy" id="34062"/>
    <lineage>
        <taxon>Bacteria</taxon>
        <taxon>Pseudomonadati</taxon>
        <taxon>Pseudomonadota</taxon>
        <taxon>Gammaproteobacteria</taxon>
        <taxon>Moraxellales</taxon>
        <taxon>Moraxellaceae</taxon>
        <taxon>Faucicola</taxon>
    </lineage>
</organism>
<dbReference type="EMBL" id="CP024444">
    <property type="protein sequence ID" value="ATR79660.1"/>
    <property type="molecule type" value="Genomic_DNA"/>
</dbReference>
<evidence type="ECO:0000259" key="1">
    <source>
        <dbReference type="Pfam" id="PF01850"/>
    </source>
</evidence>
<name>A0A2D2LXG2_FAUOS</name>
<dbReference type="PANTHER" id="PTHR39664">
    <property type="match status" value="1"/>
</dbReference>
<dbReference type="InterPro" id="IPR029060">
    <property type="entry name" value="PIN-like_dom_sf"/>
</dbReference>
<protein>
    <submittedName>
        <fullName evidence="2">VapC toxin family PIN domain ribonuclease</fullName>
    </submittedName>
</protein>
<proteinExistence type="predicted"/>
<sequence>MTALQWVRFMESSAELIGIDTNVLARYLVQDDQEQAEQASAFLESLNAHKKGYISVIVLIELIWLLRRVYNQSRSQVAMILDELLAIDTLVFEHQALVLQALAIYHTMSSDFSDLLIHKINQQQGCVYTVTFDKGAVNKAGMTKLQ</sequence>
<reference evidence="3" key="1">
    <citation type="submission" date="2017-10" db="EMBL/GenBank/DDBJ databases">
        <title>Complete genome sequence of Moraxella osloensis NP7 isolated from human skin.</title>
        <authorList>
            <person name="Lee K."/>
            <person name="Lim J.Y."/>
            <person name="Hwang I."/>
        </authorList>
    </citation>
    <scope>NUCLEOTIDE SEQUENCE [LARGE SCALE GENOMIC DNA]</scope>
    <source>
        <strain evidence="3">NP7</strain>
        <plasmid evidence="3">pnp7-1</plasmid>
    </source>
</reference>
<dbReference type="CDD" id="cd18683">
    <property type="entry name" value="PIN_VapC-like"/>
    <property type="match status" value="1"/>
</dbReference>
<gene>
    <name evidence="2" type="ORF">NP7_09855</name>
</gene>